<feature type="compositionally biased region" description="Low complexity" evidence="6">
    <location>
        <begin position="411"/>
        <end position="421"/>
    </location>
</feature>
<evidence type="ECO:0000256" key="2">
    <source>
        <dbReference type="ARBA" id="ARBA00019852"/>
    </source>
</evidence>
<dbReference type="InterPro" id="IPR002912">
    <property type="entry name" value="ACT_dom"/>
</dbReference>
<dbReference type="PROSITE" id="PS51671">
    <property type="entry name" value="ACT"/>
    <property type="match status" value="1"/>
</dbReference>
<dbReference type="GO" id="GO:0015969">
    <property type="term" value="P:guanosine tetraphosphate metabolic process"/>
    <property type="evidence" value="ECO:0007669"/>
    <property type="project" value="InterPro"/>
</dbReference>
<dbReference type="SMART" id="SM00954">
    <property type="entry name" value="RelA_SpoT"/>
    <property type="match status" value="1"/>
</dbReference>
<accession>A0A1R1JLK4</accession>
<dbReference type="PANTHER" id="PTHR21262">
    <property type="entry name" value="GUANOSINE-3',5'-BIS DIPHOSPHATE 3'-PYROPHOSPHOHYDROLASE"/>
    <property type="match status" value="1"/>
</dbReference>
<dbReference type="InterPro" id="IPR012675">
    <property type="entry name" value="Beta-grasp_dom_sf"/>
</dbReference>
<name>A0A1R1JLK4_ALCXX</name>
<sequence length="763" mass="83410">MSAPPVPDAPSPFDASWRQEAGAGLDADGLALIDQAVAWSVPRFEGQQALTGEPLASHGAGVVRILAGLHTDAATRAAALLAALPTDLTVPAPALRNDPVATAFGAEVARLVQGTRALLRLGVVARQASDAEAETGSQKEMQRKMLLAMAADLRIVLMRLASRLRTLRWHAESKTPCSTDFARETLDLYAPLANRLGIWQIKWEMEDLAFRFLEPDRYKQIARLLEEKRVEREAFIAGAIERLQTALAKHGIEAEVSGRPKHIYSIWNKMRVKRLDFSQMYDLRALRIIVDDVRACYTALGMVHEMWTPLSDEFDDYISRPKPNGYRSLHTVVADDDGRPFEVQIRTREMHQFAEYGMAAHWRYKEAGAKGGQVAASSDYDRQLAWMRQLLAWNTDVEAGDGPAADKSDAAKPAAAKSGPGKSRHAAVTPAPTDERIYVLTPQARVIELPAGATPVDFAYHLHTDLGHRCRGARVDGQMVPLQTRLATGQTVEIISAKSGGPSRDWLNPQLGFLASPRARAKVRMWFNAIELQQRITQGQALVEKELQRLGKTAVNLEQLAQNLGFARADDLYVAAAKEEFSLRQIDAVFQQPAPAAEPQPAALRHASAGSAEKSGKSGVLVVGVGSLLTQLARCCRPAPPDAIAGFVTRGRGVSIHRSDCHSYLALAAREPERVIEVAWGETPADTFYPVDISVRAHDRSGLLRDLSEVFARLRLNVVGVNTQSRQSLAHMVFTVEVRGGESLARALDALAEVPGVSSAVRR</sequence>
<dbReference type="Gene3D" id="1.10.3210.10">
    <property type="entry name" value="Hypothetical protein af1432"/>
    <property type="match status" value="1"/>
</dbReference>
<keyword evidence="9" id="KW-0808">Transferase</keyword>
<evidence type="ECO:0000259" key="8">
    <source>
        <dbReference type="PROSITE" id="PS51880"/>
    </source>
</evidence>
<dbReference type="SUPFAM" id="SSF109604">
    <property type="entry name" value="HD-domain/PDEase-like"/>
    <property type="match status" value="1"/>
</dbReference>
<dbReference type="CDD" id="cd04876">
    <property type="entry name" value="ACT_RelA-SpoT"/>
    <property type="match status" value="1"/>
</dbReference>
<dbReference type="Pfam" id="PF02824">
    <property type="entry name" value="TGS"/>
    <property type="match status" value="1"/>
</dbReference>
<evidence type="ECO:0000256" key="4">
    <source>
        <dbReference type="ARBA" id="ARBA00032407"/>
    </source>
</evidence>
<organism evidence="9 10">
    <name type="scientific">Alcaligenes xylosoxydans xylosoxydans</name>
    <name type="common">Achromobacter xylosoxidans</name>
    <dbReference type="NCBI Taxonomy" id="85698"/>
    <lineage>
        <taxon>Bacteria</taxon>
        <taxon>Pseudomonadati</taxon>
        <taxon>Pseudomonadota</taxon>
        <taxon>Betaproteobacteria</taxon>
        <taxon>Burkholderiales</taxon>
        <taxon>Alcaligenaceae</taxon>
        <taxon>Achromobacter</taxon>
    </lineage>
</organism>
<dbReference type="SUPFAM" id="SSF81271">
    <property type="entry name" value="TGS-like"/>
    <property type="match status" value="1"/>
</dbReference>
<dbReference type="InterPro" id="IPR045865">
    <property type="entry name" value="ACT-like_dom_sf"/>
</dbReference>
<dbReference type="InterPro" id="IPR033655">
    <property type="entry name" value="TGS_RelA/SpoT"/>
</dbReference>
<evidence type="ECO:0000313" key="9">
    <source>
        <dbReference type="EMBL" id="OMG77881.1"/>
    </source>
</evidence>
<dbReference type="InterPro" id="IPR007685">
    <property type="entry name" value="RelA_SpoT"/>
</dbReference>
<evidence type="ECO:0000313" key="10">
    <source>
        <dbReference type="Proteomes" id="UP000187251"/>
    </source>
</evidence>
<dbReference type="PANTHER" id="PTHR21262:SF31">
    <property type="entry name" value="GTP PYROPHOSPHOKINASE"/>
    <property type="match status" value="1"/>
</dbReference>
<dbReference type="GO" id="GO:0016301">
    <property type="term" value="F:kinase activity"/>
    <property type="evidence" value="ECO:0007669"/>
    <property type="project" value="UniProtKB-KW"/>
</dbReference>
<dbReference type="Pfam" id="PF04607">
    <property type="entry name" value="RelA_SpoT"/>
    <property type="match status" value="1"/>
</dbReference>
<proteinExistence type="inferred from homology"/>
<keyword evidence="9" id="KW-0418">Kinase</keyword>
<evidence type="ECO:0000256" key="6">
    <source>
        <dbReference type="SAM" id="MobiDB-lite"/>
    </source>
</evidence>
<dbReference type="Gene3D" id="3.10.20.30">
    <property type="match status" value="1"/>
</dbReference>
<dbReference type="GO" id="GO:0005886">
    <property type="term" value="C:plasma membrane"/>
    <property type="evidence" value="ECO:0007669"/>
    <property type="project" value="TreeGrafter"/>
</dbReference>
<dbReference type="RefSeq" id="WP_076415691.1">
    <property type="nucleotide sequence ID" value="NZ_AP028040.1"/>
</dbReference>
<feature type="domain" description="ACT" evidence="7">
    <location>
        <begin position="692"/>
        <end position="763"/>
    </location>
</feature>
<dbReference type="Pfam" id="PF13291">
    <property type="entry name" value="ACT_4"/>
    <property type="match status" value="1"/>
</dbReference>
<dbReference type="SUPFAM" id="SSF81301">
    <property type="entry name" value="Nucleotidyltransferase"/>
    <property type="match status" value="1"/>
</dbReference>
<dbReference type="GO" id="GO:0008728">
    <property type="term" value="F:GTP diphosphokinase activity"/>
    <property type="evidence" value="ECO:0007669"/>
    <property type="project" value="TreeGrafter"/>
</dbReference>
<dbReference type="FunFam" id="3.10.20.30:FF:000002">
    <property type="entry name" value="GTP pyrophosphokinase (RelA/SpoT)"/>
    <property type="match status" value="1"/>
</dbReference>
<dbReference type="GO" id="GO:0008893">
    <property type="term" value="F:guanosine-3',5'-bis(diphosphate) 3'-diphosphatase activity"/>
    <property type="evidence" value="ECO:0007669"/>
    <property type="project" value="TreeGrafter"/>
</dbReference>
<dbReference type="FunFam" id="3.30.460.10:FF:000001">
    <property type="entry name" value="GTP pyrophosphokinase RelA"/>
    <property type="match status" value="1"/>
</dbReference>
<evidence type="ECO:0000256" key="1">
    <source>
        <dbReference type="ARBA" id="ARBA00007476"/>
    </source>
</evidence>
<dbReference type="OrthoDB" id="9805041at2"/>
<dbReference type="AlphaFoldDB" id="A0A1R1JLK4"/>
<dbReference type="GO" id="GO:0015949">
    <property type="term" value="P:nucleobase-containing small molecule interconversion"/>
    <property type="evidence" value="ECO:0007669"/>
    <property type="project" value="UniProtKB-ARBA"/>
</dbReference>
<dbReference type="Pfam" id="PF13328">
    <property type="entry name" value="HD_4"/>
    <property type="match status" value="1"/>
</dbReference>
<comment type="caution">
    <text evidence="9">The sequence shown here is derived from an EMBL/GenBank/DDBJ whole genome shotgun (WGS) entry which is preliminary data.</text>
</comment>
<dbReference type="SUPFAM" id="SSF55021">
    <property type="entry name" value="ACT-like"/>
    <property type="match status" value="1"/>
</dbReference>
<dbReference type="GO" id="GO:0042594">
    <property type="term" value="P:response to starvation"/>
    <property type="evidence" value="ECO:0007669"/>
    <property type="project" value="TreeGrafter"/>
</dbReference>
<dbReference type="Proteomes" id="UP000187251">
    <property type="component" value="Unassembled WGS sequence"/>
</dbReference>
<feature type="domain" description="TGS" evidence="8">
    <location>
        <begin position="433"/>
        <end position="496"/>
    </location>
</feature>
<dbReference type="Gene3D" id="3.30.460.10">
    <property type="entry name" value="Beta Polymerase, domain 2"/>
    <property type="match status" value="1"/>
</dbReference>
<evidence type="ECO:0000256" key="3">
    <source>
        <dbReference type="ARBA" id="ARBA00029754"/>
    </source>
</evidence>
<dbReference type="CDD" id="cd05399">
    <property type="entry name" value="NT_Rel-Spo_like"/>
    <property type="match status" value="1"/>
</dbReference>
<evidence type="ECO:0000259" key="7">
    <source>
        <dbReference type="PROSITE" id="PS51671"/>
    </source>
</evidence>
<dbReference type="InterPro" id="IPR012676">
    <property type="entry name" value="TGS-like"/>
</dbReference>
<reference evidence="9 10" key="1">
    <citation type="submission" date="2016-09" db="EMBL/GenBank/DDBJ databases">
        <title>Phylogenomics of Achromobacter.</title>
        <authorList>
            <person name="Jeukens J."/>
            <person name="Freschi L."/>
            <person name="Vincent A.T."/>
            <person name="Emond-Rheault J.-G."/>
            <person name="Kukavica-Ibrulj I."/>
            <person name="Charette S.J."/>
            <person name="Levesque R.C."/>
        </authorList>
    </citation>
    <scope>NUCLEOTIDE SEQUENCE [LARGE SCALE GENOMIC DNA]</scope>
    <source>
        <strain evidence="9 10">AUS488</strain>
    </source>
</reference>
<gene>
    <name evidence="9" type="ORF">BIZ92_15820</name>
</gene>
<dbReference type="Gene3D" id="3.30.70.260">
    <property type="match status" value="1"/>
</dbReference>
<feature type="region of interest" description="Disordered" evidence="6">
    <location>
        <begin position="401"/>
        <end position="430"/>
    </location>
</feature>
<dbReference type="InterPro" id="IPR043519">
    <property type="entry name" value="NT_sf"/>
</dbReference>
<comment type="similarity">
    <text evidence="1">Belongs to the RelA/SpoT family.</text>
</comment>
<dbReference type="InterPro" id="IPR004095">
    <property type="entry name" value="TGS"/>
</dbReference>
<dbReference type="PROSITE" id="PS51880">
    <property type="entry name" value="TGS"/>
    <property type="match status" value="1"/>
</dbReference>
<dbReference type="EMBL" id="MJMN01000057">
    <property type="protein sequence ID" value="OMG77881.1"/>
    <property type="molecule type" value="Genomic_DNA"/>
</dbReference>
<evidence type="ECO:0000256" key="5">
    <source>
        <dbReference type="ARBA" id="ARBA00033308"/>
    </source>
</evidence>
<dbReference type="CDD" id="cd01668">
    <property type="entry name" value="TGS_RSH"/>
    <property type="match status" value="1"/>
</dbReference>
<protein>
    <recommendedName>
        <fullName evidence="2">GTP pyrophosphokinase</fullName>
    </recommendedName>
    <alternativeName>
        <fullName evidence="4">(p)ppGpp synthase</fullName>
    </alternativeName>
    <alternativeName>
        <fullName evidence="3">ATP:GTP 3'-pyrophosphotransferase</fullName>
    </alternativeName>
    <alternativeName>
        <fullName evidence="5">ppGpp synthase I</fullName>
    </alternativeName>
</protein>